<proteinExistence type="predicted"/>
<reference evidence="3" key="1">
    <citation type="submission" date="2022-11" db="UniProtKB">
        <authorList>
            <consortium name="WormBaseParasite"/>
        </authorList>
    </citation>
    <scope>IDENTIFICATION</scope>
</reference>
<name>A0A915BKG6_PARUN</name>
<feature type="region of interest" description="Disordered" evidence="1">
    <location>
        <begin position="1"/>
        <end position="24"/>
    </location>
</feature>
<dbReference type="Proteomes" id="UP000887569">
    <property type="component" value="Unplaced"/>
</dbReference>
<evidence type="ECO:0000313" key="2">
    <source>
        <dbReference type="Proteomes" id="UP000887569"/>
    </source>
</evidence>
<sequence length="137" mass="15046">IYTRPEEHFTEPQHMGAVPANDSPDALRTTGPTVTCRVCSALIHIEGKILDSTACCEVFTVQRSDTNPGSTSRQEVRAMPVQLPSSMQGGVEPYRVPTYQLQACDHSWKRYTCRHSCPSSGGYMPCCMRALSGSVHV</sequence>
<evidence type="ECO:0000313" key="3">
    <source>
        <dbReference type="WBParaSite" id="PgR044_g047_t01"/>
    </source>
</evidence>
<evidence type="ECO:0000256" key="1">
    <source>
        <dbReference type="SAM" id="MobiDB-lite"/>
    </source>
</evidence>
<protein>
    <submittedName>
        <fullName evidence="3">Phosphatidylinositol-4,5-bisphosphate 4-phosphatase</fullName>
    </submittedName>
</protein>
<accession>A0A915BKG6</accession>
<feature type="compositionally biased region" description="Basic and acidic residues" evidence="1">
    <location>
        <begin position="1"/>
        <end position="11"/>
    </location>
</feature>
<organism evidence="2 3">
    <name type="scientific">Parascaris univalens</name>
    <name type="common">Nematode worm</name>
    <dbReference type="NCBI Taxonomy" id="6257"/>
    <lineage>
        <taxon>Eukaryota</taxon>
        <taxon>Metazoa</taxon>
        <taxon>Ecdysozoa</taxon>
        <taxon>Nematoda</taxon>
        <taxon>Chromadorea</taxon>
        <taxon>Rhabditida</taxon>
        <taxon>Spirurina</taxon>
        <taxon>Ascaridomorpha</taxon>
        <taxon>Ascaridoidea</taxon>
        <taxon>Ascarididae</taxon>
        <taxon>Parascaris</taxon>
    </lineage>
</organism>
<dbReference type="AlphaFoldDB" id="A0A915BKG6"/>
<keyword evidence="2" id="KW-1185">Reference proteome</keyword>
<dbReference type="WBParaSite" id="PgR044_g047_t01">
    <property type="protein sequence ID" value="PgR044_g047_t01"/>
    <property type="gene ID" value="PgR044_g047"/>
</dbReference>